<feature type="transmembrane region" description="Helical" evidence="1">
    <location>
        <begin position="53"/>
        <end position="72"/>
    </location>
</feature>
<proteinExistence type="predicted"/>
<organism evidence="2 3">
    <name type="scientific">Actinobaculum massiliense ACS-171-V-Col2</name>
    <dbReference type="NCBI Taxonomy" id="883066"/>
    <lineage>
        <taxon>Bacteria</taxon>
        <taxon>Bacillati</taxon>
        <taxon>Actinomycetota</taxon>
        <taxon>Actinomycetes</taxon>
        <taxon>Actinomycetales</taxon>
        <taxon>Actinomycetaceae</taxon>
        <taxon>Actinobaculum</taxon>
    </lineage>
</organism>
<evidence type="ECO:0000313" key="3">
    <source>
        <dbReference type="Proteomes" id="UP000009888"/>
    </source>
</evidence>
<dbReference type="PATRIC" id="fig|883066.3.peg.70"/>
<keyword evidence="3" id="KW-1185">Reference proteome</keyword>
<dbReference type="eggNOG" id="ENOG5032289">
    <property type="taxonomic scope" value="Bacteria"/>
</dbReference>
<sequence length="145" mass="15922">MSAADEIIHDDRRKATGWPRILFLGLLLAAVIFLWRAIIAATDSLSRGDGVEMIGTLVAAAAWTLGAIGALHNGRRMRWVAGACWIINIVLPFVGVGFPDLFDPVNPWYRGGATYFYLPTLGAILALAWLMWSRPANLNNMREVA</sequence>
<accession>K9EFG8</accession>
<keyword evidence="1" id="KW-1133">Transmembrane helix</keyword>
<comment type="caution">
    <text evidence="2">The sequence shown here is derived from an EMBL/GenBank/DDBJ whole genome shotgun (WGS) entry which is preliminary data.</text>
</comment>
<feature type="transmembrane region" description="Helical" evidence="1">
    <location>
        <begin position="21"/>
        <end position="41"/>
    </location>
</feature>
<gene>
    <name evidence="2" type="ORF">HMPREF9233_00067</name>
</gene>
<feature type="transmembrane region" description="Helical" evidence="1">
    <location>
        <begin position="79"/>
        <end position="102"/>
    </location>
</feature>
<dbReference type="AlphaFoldDB" id="K9EFG8"/>
<name>K9EFG8_9ACTO</name>
<protein>
    <submittedName>
        <fullName evidence="2">Uncharacterized protein</fullName>
    </submittedName>
</protein>
<keyword evidence="1" id="KW-0812">Transmembrane</keyword>
<feature type="transmembrane region" description="Helical" evidence="1">
    <location>
        <begin position="114"/>
        <end position="132"/>
    </location>
</feature>
<dbReference type="HOGENOM" id="CLU_125314_0_0_11"/>
<evidence type="ECO:0000313" key="2">
    <source>
        <dbReference type="EMBL" id="EKU95979.1"/>
    </source>
</evidence>
<dbReference type="EMBL" id="AGWL01000001">
    <property type="protein sequence ID" value="EKU95979.1"/>
    <property type="molecule type" value="Genomic_DNA"/>
</dbReference>
<dbReference type="RefSeq" id="WP_007000285.1">
    <property type="nucleotide sequence ID" value="NZ_JH992955.1"/>
</dbReference>
<keyword evidence="1" id="KW-0472">Membrane</keyword>
<evidence type="ECO:0000256" key="1">
    <source>
        <dbReference type="SAM" id="Phobius"/>
    </source>
</evidence>
<dbReference type="STRING" id="202789.GCA_001457435_00136"/>
<reference evidence="2 3" key="1">
    <citation type="submission" date="2012-09" db="EMBL/GenBank/DDBJ databases">
        <title>The Genome Sequence of Actinobaculum massiliae ACS-171-V-COL2.</title>
        <authorList>
            <consortium name="The Broad Institute Genome Sequencing Platform"/>
            <person name="Earl A."/>
            <person name="Ward D."/>
            <person name="Feldgarden M."/>
            <person name="Gevers D."/>
            <person name="Saerens B."/>
            <person name="Vaneechoutte M."/>
            <person name="Walker B."/>
            <person name="Young S.K."/>
            <person name="Zeng Q."/>
            <person name="Gargeya S."/>
            <person name="Fitzgerald M."/>
            <person name="Haas B."/>
            <person name="Abouelleil A."/>
            <person name="Alvarado L."/>
            <person name="Arachchi H.M."/>
            <person name="Berlin A."/>
            <person name="Chapman S.B."/>
            <person name="Goldberg J."/>
            <person name="Griggs A."/>
            <person name="Gujja S."/>
            <person name="Hansen M."/>
            <person name="Howarth C."/>
            <person name="Imamovic A."/>
            <person name="Larimer J."/>
            <person name="McCowen C."/>
            <person name="Montmayeur A."/>
            <person name="Murphy C."/>
            <person name="Neiman D."/>
            <person name="Pearson M."/>
            <person name="Priest M."/>
            <person name="Roberts A."/>
            <person name="Saif S."/>
            <person name="Shea T."/>
            <person name="Sisk P."/>
            <person name="Sykes S."/>
            <person name="Wortman J."/>
            <person name="Nusbaum C."/>
            <person name="Birren B."/>
        </authorList>
    </citation>
    <scope>NUCLEOTIDE SEQUENCE [LARGE SCALE GENOMIC DNA]</scope>
    <source>
        <strain evidence="3">ACS-171-V-Col2</strain>
    </source>
</reference>
<dbReference type="Proteomes" id="UP000009888">
    <property type="component" value="Unassembled WGS sequence"/>
</dbReference>